<evidence type="ECO:0000313" key="3">
    <source>
        <dbReference type="Proteomes" id="UP001627284"/>
    </source>
</evidence>
<dbReference type="InterPro" id="IPR029472">
    <property type="entry name" value="Copia-like_N"/>
</dbReference>
<feature type="domain" description="Retrotransposon Copia-like N-terminal" evidence="1">
    <location>
        <begin position="45"/>
        <end position="84"/>
    </location>
</feature>
<proteinExistence type="predicted"/>
<evidence type="ECO:0000313" key="2">
    <source>
        <dbReference type="EMBL" id="KAL3334328.1"/>
    </source>
</evidence>
<dbReference type="EMBL" id="JBJKTR010000018">
    <property type="protein sequence ID" value="KAL3334328.1"/>
    <property type="molecule type" value="Genomic_DNA"/>
</dbReference>
<accession>A0ABD2RR40</accession>
<evidence type="ECO:0000259" key="1">
    <source>
        <dbReference type="Pfam" id="PF14244"/>
    </source>
</evidence>
<dbReference type="Proteomes" id="UP001627284">
    <property type="component" value="Unassembled WGS sequence"/>
</dbReference>
<dbReference type="AlphaFoldDB" id="A0ABD2RR40"/>
<organism evidence="2 3">
    <name type="scientific">Solanum stoloniferum</name>
    <dbReference type="NCBI Taxonomy" id="62892"/>
    <lineage>
        <taxon>Eukaryota</taxon>
        <taxon>Viridiplantae</taxon>
        <taxon>Streptophyta</taxon>
        <taxon>Embryophyta</taxon>
        <taxon>Tracheophyta</taxon>
        <taxon>Spermatophyta</taxon>
        <taxon>Magnoliopsida</taxon>
        <taxon>eudicotyledons</taxon>
        <taxon>Gunneridae</taxon>
        <taxon>Pentapetalae</taxon>
        <taxon>asterids</taxon>
        <taxon>lamiids</taxon>
        <taxon>Solanales</taxon>
        <taxon>Solanaceae</taxon>
        <taxon>Solanoideae</taxon>
        <taxon>Solaneae</taxon>
        <taxon>Solanum</taxon>
    </lineage>
</organism>
<sequence length="106" mass="12222">MVSEQVILVIWYIRVAFHCNRVTKKTTMTTTRINQNDPLYIGPSGVALIPIKITCPENYGIWSRLMQIYLLGKRKYGFVTGACSRFLYQDELHEPDIHNNCGTQNN</sequence>
<name>A0ABD2RR40_9SOLN</name>
<keyword evidence="3" id="KW-1185">Reference proteome</keyword>
<protein>
    <recommendedName>
        <fullName evidence="1">Retrotransposon Copia-like N-terminal domain-containing protein</fullName>
    </recommendedName>
</protein>
<reference evidence="2 3" key="1">
    <citation type="submission" date="2024-05" db="EMBL/GenBank/DDBJ databases">
        <title>De novo assembly of an allotetraploid wild potato.</title>
        <authorList>
            <person name="Hosaka A.J."/>
        </authorList>
    </citation>
    <scope>NUCLEOTIDE SEQUENCE [LARGE SCALE GENOMIC DNA]</scope>
    <source>
        <tissue evidence="2">Young leaves</tissue>
    </source>
</reference>
<dbReference type="Pfam" id="PF14244">
    <property type="entry name" value="Retrotran_gag_3"/>
    <property type="match status" value="1"/>
</dbReference>
<gene>
    <name evidence="2" type="ORF">AABB24_030854</name>
</gene>
<comment type="caution">
    <text evidence="2">The sequence shown here is derived from an EMBL/GenBank/DDBJ whole genome shotgun (WGS) entry which is preliminary data.</text>
</comment>